<dbReference type="PANTHER" id="PTHR46491">
    <property type="entry name" value="CDGSH IRON SULFUR DOMAIN PROTEIN HOMOLOG"/>
    <property type="match status" value="1"/>
</dbReference>
<evidence type="ECO:0000256" key="3">
    <source>
        <dbReference type="ARBA" id="ARBA00023004"/>
    </source>
</evidence>
<dbReference type="InterPro" id="IPR010693">
    <property type="entry name" value="Divergent_4Fe-4S_mono-cluster"/>
</dbReference>
<dbReference type="OrthoDB" id="5781at2157"/>
<comment type="caution">
    <text evidence="6">The sequence shown here is derived from an EMBL/GenBank/DDBJ whole genome shotgun (WGS) entry which is preliminary data.</text>
</comment>
<keyword evidence="7" id="KW-1185">Reference proteome</keyword>
<dbReference type="Pfam" id="PF06902">
    <property type="entry name" value="Fer4_19"/>
    <property type="match status" value="1"/>
</dbReference>
<keyword evidence="3" id="KW-0408">Iron</keyword>
<gene>
    <name evidence="6" type="ORF">LI82_08040</name>
</gene>
<reference evidence="6 7" key="1">
    <citation type="submission" date="2014-09" db="EMBL/GenBank/DDBJ databases">
        <title>Draft genome sequence of an obligately methylotrophic methanogen, Methanococcoides methylutens, isolated from marine sediment.</title>
        <authorList>
            <person name="Guan Y."/>
            <person name="Ngugi D.K."/>
            <person name="Blom J."/>
            <person name="Ali S."/>
            <person name="Ferry J.G."/>
            <person name="Stingl U."/>
        </authorList>
    </citation>
    <scope>NUCLEOTIDE SEQUENCE [LARGE SCALE GENOMIC DNA]</scope>
    <source>
        <strain evidence="6 7">DSM 2657</strain>
    </source>
</reference>
<proteinExistence type="predicted"/>
<evidence type="ECO:0000256" key="4">
    <source>
        <dbReference type="ARBA" id="ARBA00023014"/>
    </source>
</evidence>
<dbReference type="GO" id="GO:0005737">
    <property type="term" value="C:cytoplasm"/>
    <property type="evidence" value="ECO:0007669"/>
    <property type="project" value="UniProtKB-ARBA"/>
</dbReference>
<dbReference type="SMART" id="SM00704">
    <property type="entry name" value="ZnF_CDGSH"/>
    <property type="match status" value="2"/>
</dbReference>
<accession>A0A099T0H9</accession>
<keyword evidence="1" id="KW-0001">2Fe-2S</keyword>
<sequence>MEKEVRPSIKVSKNGPYIVKDLKTLRNSKGVFIETKPAMALCRCGGSANMPFCDGTHVKNDFSGEKEKDRVPDRVDTYVGKHITIHRNRDVCSHVGHCVRNLPSVFRKGEEPWADPDAADPEEIAKLIRTCPSGALSYTVNGKLYKDYSHGPEIFVLNDGPYNVTGVSLDDPDDSVPETQDHYALCRCGASGNKPFCDGQHSNAKFKDRKN</sequence>
<dbReference type="Gene3D" id="3.40.5.90">
    <property type="entry name" value="CDGSH iron-sulfur domain, mitoNEET-type"/>
    <property type="match status" value="2"/>
</dbReference>
<evidence type="ECO:0000256" key="1">
    <source>
        <dbReference type="ARBA" id="ARBA00022714"/>
    </source>
</evidence>
<evidence type="ECO:0000313" key="7">
    <source>
        <dbReference type="Proteomes" id="UP000029859"/>
    </source>
</evidence>
<dbReference type="InterPro" id="IPR042216">
    <property type="entry name" value="MitoNEET_CISD"/>
</dbReference>
<organism evidence="6 7">
    <name type="scientific">Methanococcoides methylutens</name>
    <dbReference type="NCBI Taxonomy" id="2226"/>
    <lineage>
        <taxon>Archaea</taxon>
        <taxon>Methanobacteriati</taxon>
        <taxon>Methanobacteriota</taxon>
        <taxon>Stenosarchaea group</taxon>
        <taxon>Methanomicrobia</taxon>
        <taxon>Methanosarcinales</taxon>
        <taxon>Methanosarcinaceae</taxon>
        <taxon>Methanococcoides</taxon>
    </lineage>
</organism>
<protein>
    <recommendedName>
        <fullName evidence="5">Iron-binding zinc finger CDGSH type domain-containing protein</fullName>
    </recommendedName>
</protein>
<evidence type="ECO:0000259" key="5">
    <source>
        <dbReference type="SMART" id="SM00704"/>
    </source>
</evidence>
<feature type="domain" description="Iron-binding zinc finger CDGSH type" evidence="5">
    <location>
        <begin position="29"/>
        <end position="63"/>
    </location>
</feature>
<keyword evidence="2" id="KW-0479">Metal-binding</keyword>
<evidence type="ECO:0000256" key="2">
    <source>
        <dbReference type="ARBA" id="ARBA00022723"/>
    </source>
</evidence>
<dbReference type="InterPro" id="IPR018967">
    <property type="entry name" value="FeS-contain_CDGSH-typ"/>
</dbReference>
<dbReference type="InterPro" id="IPR052950">
    <property type="entry name" value="CISD"/>
</dbReference>
<dbReference type="GO" id="GO:0051537">
    <property type="term" value="F:2 iron, 2 sulfur cluster binding"/>
    <property type="evidence" value="ECO:0007669"/>
    <property type="project" value="UniProtKB-KW"/>
</dbReference>
<dbReference type="Proteomes" id="UP000029859">
    <property type="component" value="Unassembled WGS sequence"/>
</dbReference>
<name>A0A099T0H9_METMT</name>
<feature type="domain" description="Iron-binding zinc finger CDGSH type" evidence="5">
    <location>
        <begin position="164"/>
        <end position="207"/>
    </location>
</feature>
<dbReference type="Pfam" id="PF09360">
    <property type="entry name" value="zf-CDGSH"/>
    <property type="match status" value="2"/>
</dbReference>
<keyword evidence="4" id="KW-0411">Iron-sulfur</keyword>
<dbReference type="PANTHER" id="PTHR46491:SF3">
    <property type="entry name" value="CDGSH IRON-SULFUR DOMAIN-CONTAINING PROTEIN 3, MITOCHONDRIAL"/>
    <property type="match status" value="1"/>
</dbReference>
<dbReference type="AlphaFoldDB" id="A0A099T0H9"/>
<dbReference type="RefSeq" id="WP_048194737.1">
    <property type="nucleotide sequence ID" value="NZ_CAAGSM010000005.1"/>
</dbReference>
<dbReference type="EMBL" id="JRHO01000014">
    <property type="protein sequence ID" value="KGK97721.1"/>
    <property type="molecule type" value="Genomic_DNA"/>
</dbReference>
<dbReference type="GO" id="GO:0046872">
    <property type="term" value="F:metal ion binding"/>
    <property type="evidence" value="ECO:0007669"/>
    <property type="project" value="UniProtKB-KW"/>
</dbReference>
<evidence type="ECO:0000313" key="6">
    <source>
        <dbReference type="EMBL" id="KGK97721.1"/>
    </source>
</evidence>